<protein>
    <submittedName>
        <fullName evidence="2">Uncharacterized protein</fullName>
    </submittedName>
</protein>
<dbReference type="EMBL" id="JBHTCA010000033">
    <property type="protein sequence ID" value="MFC7411459.1"/>
    <property type="molecule type" value="Genomic_DNA"/>
</dbReference>
<comment type="caution">
    <text evidence="2">The sequence shown here is derived from an EMBL/GenBank/DDBJ whole genome shotgun (WGS) entry which is preliminary data.</text>
</comment>
<reference evidence="3" key="1">
    <citation type="journal article" date="2019" name="Int. J. Syst. Evol. Microbiol.">
        <title>The Global Catalogue of Microorganisms (GCM) 10K type strain sequencing project: providing services to taxonomists for standard genome sequencing and annotation.</title>
        <authorList>
            <consortium name="The Broad Institute Genomics Platform"/>
            <consortium name="The Broad Institute Genome Sequencing Center for Infectious Disease"/>
            <person name="Wu L."/>
            <person name="Ma J."/>
        </authorList>
    </citation>
    <scope>NUCLEOTIDE SEQUENCE [LARGE SCALE GENOMIC DNA]</scope>
    <source>
        <strain evidence="3">CGMCC 1.12371</strain>
    </source>
</reference>
<keyword evidence="3" id="KW-1185">Reference proteome</keyword>
<dbReference type="Proteomes" id="UP001596501">
    <property type="component" value="Unassembled WGS sequence"/>
</dbReference>
<feature type="compositionally biased region" description="Polar residues" evidence="1">
    <location>
        <begin position="1"/>
        <end position="12"/>
    </location>
</feature>
<dbReference type="RefSeq" id="WP_382227900.1">
    <property type="nucleotide sequence ID" value="NZ_JBHTCA010000033.1"/>
</dbReference>
<gene>
    <name evidence="2" type="ORF">ACFQPB_21595</name>
</gene>
<accession>A0ABW2QPY1</accession>
<proteinExistence type="predicted"/>
<evidence type="ECO:0000313" key="2">
    <source>
        <dbReference type="EMBL" id="MFC7411459.1"/>
    </source>
</evidence>
<organism evidence="2 3">
    <name type="scientific">Hydrogenophaga atypica</name>
    <dbReference type="NCBI Taxonomy" id="249409"/>
    <lineage>
        <taxon>Bacteria</taxon>
        <taxon>Pseudomonadati</taxon>
        <taxon>Pseudomonadota</taxon>
        <taxon>Betaproteobacteria</taxon>
        <taxon>Burkholderiales</taxon>
        <taxon>Comamonadaceae</taxon>
        <taxon>Hydrogenophaga</taxon>
    </lineage>
</organism>
<sequence>MSQAYKTYSSTRWGGRKPALASQPVPQTPLGDDRFQSLLAKANAFFAEAERDVVAERAAMITEIQTRMAEYGLSIEDLEDAD</sequence>
<feature type="region of interest" description="Disordered" evidence="1">
    <location>
        <begin position="1"/>
        <end position="28"/>
    </location>
</feature>
<evidence type="ECO:0000313" key="3">
    <source>
        <dbReference type="Proteomes" id="UP001596501"/>
    </source>
</evidence>
<evidence type="ECO:0000256" key="1">
    <source>
        <dbReference type="SAM" id="MobiDB-lite"/>
    </source>
</evidence>
<name>A0ABW2QPY1_9BURK</name>